<dbReference type="PANTHER" id="PTHR43309:SF5">
    <property type="entry name" value="5-OXOPROLINASE SUBUNIT C"/>
    <property type="match status" value="1"/>
</dbReference>
<keyword evidence="3" id="KW-0067">ATP-binding</keyword>
<reference evidence="5 6" key="1">
    <citation type="submission" date="2016-04" db="EMBL/GenBank/DDBJ databases">
        <authorList>
            <person name="Evans L.H."/>
            <person name="Alamgir A."/>
            <person name="Owens N."/>
            <person name="Weber N.D."/>
            <person name="Virtaneva K."/>
            <person name="Barbian K."/>
            <person name="Babar A."/>
            <person name="Rosenke K."/>
        </authorList>
    </citation>
    <scope>NUCLEOTIDE SEQUENCE [LARGE SCALE GENOMIC DNA]</scope>
    <source>
        <strain evidence="5 6">JL2886</strain>
    </source>
</reference>
<name>A0A1B0ZQJ3_9RHOB</name>
<feature type="domain" description="Carboxyltransferase" evidence="4">
    <location>
        <begin position="25"/>
        <end position="299"/>
    </location>
</feature>
<evidence type="ECO:0000259" key="4">
    <source>
        <dbReference type="SMART" id="SM00797"/>
    </source>
</evidence>
<dbReference type="Gene3D" id="2.40.100.10">
    <property type="entry name" value="Cyclophilin-like"/>
    <property type="match status" value="1"/>
</dbReference>
<sequence>MNALKVLKIGPAASVQDGGRPGLLDQGVSRGGAADVLALAEGAALLRQDPGLAALEMGGMGGTFEATAPLRIALTGAPMAATLDGAALAWNASHRIEAGQRLDIGPARRGVYGYLHLGGGIDTEPVLGSRSAHVAAGLGRAVAVGDLLPAGPDAPGETGLTLAAEDRFQGGELRIVESFQSALFPPDVRNRFAETEFTRGSRANRMGVEMLSDGEGFAAAGQLNILSEVIVPGDVQMTGDGKPFVLLREAQTTGGYPRIGTVLPCDLPKVAQAQAGASIRFRWVSLEEGLQIQDAYDRALRALPGDCHPLLRDPADIQDLLSYQLVSGAVSALADPFATGGDT</sequence>
<dbReference type="Proteomes" id="UP000092565">
    <property type="component" value="Chromosome"/>
</dbReference>
<dbReference type="SMART" id="SM00797">
    <property type="entry name" value="AHS2"/>
    <property type="match status" value="1"/>
</dbReference>
<evidence type="ECO:0000256" key="2">
    <source>
        <dbReference type="ARBA" id="ARBA00022801"/>
    </source>
</evidence>
<evidence type="ECO:0000313" key="5">
    <source>
        <dbReference type="EMBL" id="ANP36449.1"/>
    </source>
</evidence>
<keyword evidence="2" id="KW-0378">Hydrolase</keyword>
<accession>A0A1B0ZQJ3</accession>
<keyword evidence="1" id="KW-0547">Nucleotide-binding</keyword>
<evidence type="ECO:0000313" key="6">
    <source>
        <dbReference type="Proteomes" id="UP000092565"/>
    </source>
</evidence>
<keyword evidence="5" id="KW-0456">Lyase</keyword>
<protein>
    <submittedName>
        <fullName evidence="5">Urea amidolyase</fullName>
    </submittedName>
</protein>
<dbReference type="OrthoDB" id="9768696at2"/>
<dbReference type="GO" id="GO:0016829">
    <property type="term" value="F:lyase activity"/>
    <property type="evidence" value="ECO:0007669"/>
    <property type="project" value="UniProtKB-KW"/>
</dbReference>
<proteinExistence type="predicted"/>
<dbReference type="InterPro" id="IPR052708">
    <property type="entry name" value="PxpC"/>
</dbReference>
<dbReference type="InterPro" id="IPR003778">
    <property type="entry name" value="CT_A_B"/>
</dbReference>
<gene>
    <name evidence="5" type="ORF">JL2886_01538</name>
</gene>
<dbReference type="InterPro" id="IPR029000">
    <property type="entry name" value="Cyclophilin-like_dom_sf"/>
</dbReference>
<dbReference type="SUPFAM" id="SSF50891">
    <property type="entry name" value="Cyclophilin-like"/>
    <property type="match status" value="1"/>
</dbReference>
<dbReference type="RefSeq" id="WP_065271420.1">
    <property type="nucleotide sequence ID" value="NZ_CP015124.1"/>
</dbReference>
<dbReference type="EMBL" id="CP015124">
    <property type="protein sequence ID" value="ANP36449.1"/>
    <property type="molecule type" value="Genomic_DNA"/>
</dbReference>
<organism evidence="5 6">
    <name type="scientific">Phaeobacter gallaeciensis</name>
    <dbReference type="NCBI Taxonomy" id="60890"/>
    <lineage>
        <taxon>Bacteria</taxon>
        <taxon>Pseudomonadati</taxon>
        <taxon>Pseudomonadota</taxon>
        <taxon>Alphaproteobacteria</taxon>
        <taxon>Rhodobacterales</taxon>
        <taxon>Roseobacteraceae</taxon>
        <taxon>Phaeobacter</taxon>
    </lineage>
</organism>
<dbReference type="GO" id="GO:0016787">
    <property type="term" value="F:hydrolase activity"/>
    <property type="evidence" value="ECO:0007669"/>
    <property type="project" value="UniProtKB-KW"/>
</dbReference>
<dbReference type="GO" id="GO:0005524">
    <property type="term" value="F:ATP binding"/>
    <property type="evidence" value="ECO:0007669"/>
    <property type="project" value="UniProtKB-KW"/>
</dbReference>
<dbReference type="PANTHER" id="PTHR43309">
    <property type="entry name" value="5-OXOPROLINASE SUBUNIT C"/>
    <property type="match status" value="1"/>
</dbReference>
<evidence type="ECO:0000256" key="3">
    <source>
        <dbReference type="ARBA" id="ARBA00022840"/>
    </source>
</evidence>
<keyword evidence="6" id="KW-1185">Reference proteome</keyword>
<dbReference type="AlphaFoldDB" id="A0A1B0ZQJ3"/>
<evidence type="ECO:0000256" key="1">
    <source>
        <dbReference type="ARBA" id="ARBA00022741"/>
    </source>
</evidence>
<dbReference type="PATRIC" id="fig|60890.4.peg.1505"/>
<dbReference type="Pfam" id="PF02626">
    <property type="entry name" value="CT_A_B"/>
    <property type="match status" value="1"/>
</dbReference>